<evidence type="ECO:0000256" key="2">
    <source>
        <dbReference type="ARBA" id="ARBA00004496"/>
    </source>
</evidence>
<accession>A0A024GLV2</accession>
<proteinExistence type="inferred from homology"/>
<evidence type="ECO:0000313" key="9">
    <source>
        <dbReference type="EMBL" id="CCI47716.1"/>
    </source>
</evidence>
<keyword evidence="5" id="KW-0539">Nucleus</keyword>
<comment type="subcellular location">
    <subcellularLocation>
        <location evidence="2">Cytoplasm</location>
    </subcellularLocation>
    <subcellularLocation>
        <location evidence="1">Nucleus</location>
    </subcellularLocation>
</comment>
<feature type="compositionally biased region" description="Low complexity" evidence="6">
    <location>
        <begin position="614"/>
        <end position="625"/>
    </location>
</feature>
<organism evidence="9 10">
    <name type="scientific">Albugo candida</name>
    <dbReference type="NCBI Taxonomy" id="65357"/>
    <lineage>
        <taxon>Eukaryota</taxon>
        <taxon>Sar</taxon>
        <taxon>Stramenopiles</taxon>
        <taxon>Oomycota</taxon>
        <taxon>Peronosporomycetes</taxon>
        <taxon>Albuginales</taxon>
        <taxon>Albuginaceae</taxon>
        <taxon>Albugo</taxon>
    </lineage>
</organism>
<evidence type="ECO:0000313" key="10">
    <source>
        <dbReference type="Proteomes" id="UP000053237"/>
    </source>
</evidence>
<protein>
    <recommendedName>
        <fullName evidence="11">Integrator complex subunit 3</fullName>
    </recommendedName>
</protein>
<feature type="domain" description="Ints3-like C-terminal" evidence="8">
    <location>
        <begin position="920"/>
        <end position="1101"/>
    </location>
</feature>
<dbReference type="InterPro" id="IPR019333">
    <property type="entry name" value="INTS3_N"/>
</dbReference>
<dbReference type="PANTHER" id="PTHR13587:SF7">
    <property type="entry name" value="INTEGRATOR COMPLEX SUBUNIT 3"/>
    <property type="match status" value="1"/>
</dbReference>
<evidence type="ECO:0008006" key="11">
    <source>
        <dbReference type="Google" id="ProtNLM"/>
    </source>
</evidence>
<evidence type="ECO:0000256" key="3">
    <source>
        <dbReference type="ARBA" id="ARBA00006130"/>
    </source>
</evidence>
<dbReference type="InParanoid" id="A0A024GLV2"/>
<dbReference type="AlphaFoldDB" id="A0A024GLV2"/>
<evidence type="ECO:0000256" key="5">
    <source>
        <dbReference type="ARBA" id="ARBA00023242"/>
    </source>
</evidence>
<gene>
    <name evidence="9" type="ORF">BN9_087320</name>
</gene>
<dbReference type="InterPro" id="IPR056518">
    <property type="entry name" value="HEAT_Ints3_C"/>
</dbReference>
<comment type="similarity">
    <text evidence="3">Belongs to the Integrator subunit 3 family.</text>
</comment>
<keyword evidence="10" id="KW-1185">Reference proteome</keyword>
<dbReference type="GO" id="GO:0005737">
    <property type="term" value="C:cytoplasm"/>
    <property type="evidence" value="ECO:0007669"/>
    <property type="project" value="UniProtKB-SubCell"/>
</dbReference>
<dbReference type="PANTHER" id="PTHR13587">
    <property type="entry name" value="INTEGRATOR COMPLEX SUBUNIT 3"/>
    <property type="match status" value="1"/>
</dbReference>
<keyword evidence="4" id="KW-0963">Cytoplasm</keyword>
<dbReference type="EMBL" id="CAIX01000183">
    <property type="protein sequence ID" value="CCI47716.1"/>
    <property type="molecule type" value="Genomic_DNA"/>
</dbReference>
<feature type="region of interest" description="Disordered" evidence="6">
    <location>
        <begin position="614"/>
        <end position="647"/>
    </location>
</feature>
<dbReference type="Proteomes" id="UP000053237">
    <property type="component" value="Unassembled WGS sequence"/>
</dbReference>
<sequence>MDQDVSSVSTGESAASTLAVRSKSDVEDSLYRKVSIEHTKYALRDENLQCVSQPVSPSVNISHPPYSRLINHVPLDGTDEYDRKWYAHFYYLQKAIQGKQEEEILDILKDISTQSAQTQIQIDIGLVYGIVTESNLSKNYLRYLMVVAESDGFKNCIICLQKIIELKFNKLLVTCRNQLLWLVREFVHCNVSGVDNLLIGLMRYITGGDSSRTTTWLAATVVKILHEHESWLLSSSTLIPFVFHTFARAVMDHAGATHTSLLKEEIELCTLLWNHRYSDVAQLGREVVRILNDGKEIPGIQALWLQLRNGNDVVSNQPRENANENRFSELMMVPTPAKYLAYRLTPKMEEQLLFMMERVQLGYITRYQRWFAMEFLSSAGSEAFVPDLIRYVCAVCRPLQNTANTKVTPRYHILGWLYLLCSKSPANLARAQFAIFFDCLYFRENENVMTIEPALLLMVKSIKSHPSLTLAMLQFLIFTVENFPSSDTSKEMMQKGVSTAFSVIIKQKIVTSLHSLQSFPLLGTAAPEIASKLCRIFPEHFTALDSSKAAKDEGEIHAVPLSTQSTDLAQYGTTVSGDSAAVKTSVSNESEVTEPSSHAQVFVRTTPETIFLSTSLTRTPSPSTSDASNSPKQSTADSTSLSSSSFLPDHSEFQRDNSFGSLNLLSSHIQIRDGDLEVPPILMSLGEDAWKRLQECISISGTYTLSSFEFSMEQILTAWIKCDNAADQAQALGTYLHQIMEKMLLCSRIGVSIKSNSTRGSAFNVFLKQLLNQSPDRYLPVLEAMYNRDASISFRLLACCCMDVREVAIDKALAPYTTFVQHLDGEVAQFCIKDLLLTQHIDDARMIARSSVGISSSEAPDTFEMTAVDFAVLQIIPYFFSNADHPFLVKIMSRCESLIEFLVGHGTPSMLLSMASWISLQKFSLFKHRMPNILLASLHWSSWEQFVLWDLILIELQAARSPSATKAFMAAARKVFMCADPDEHVETLMGLAKCLIHFTPDANILQCVFKLSDRYQEVTECILSCWMDQHAEIVKNYILVILQTMGNDPKTLSNDVSQIIIKLEALQKPRVKVNSGFQLLQDEMVVDALQRILSNENSKQNAISFPTLWRLIQSETVIESPSCPSEKKQKVTL</sequence>
<dbReference type="GO" id="GO:0005634">
    <property type="term" value="C:nucleus"/>
    <property type="evidence" value="ECO:0007669"/>
    <property type="project" value="UniProtKB-SubCell"/>
</dbReference>
<dbReference type="OrthoDB" id="2021145at2759"/>
<feature type="domain" description="Integrator complex subunit 3 N-terminal" evidence="7">
    <location>
        <begin position="120"/>
        <end position="522"/>
    </location>
</feature>
<evidence type="ECO:0000259" key="7">
    <source>
        <dbReference type="Pfam" id="PF10189"/>
    </source>
</evidence>
<feature type="compositionally biased region" description="Low complexity" evidence="6">
    <location>
        <begin position="634"/>
        <end position="647"/>
    </location>
</feature>
<evidence type="ECO:0000256" key="4">
    <source>
        <dbReference type="ARBA" id="ARBA00022490"/>
    </source>
</evidence>
<name>A0A024GLV2_9STRA</name>
<reference evidence="9 10" key="1">
    <citation type="submission" date="2012-05" db="EMBL/GenBank/DDBJ databases">
        <title>Recombination and specialization in a pathogen metapopulation.</title>
        <authorList>
            <person name="Gardiner A."/>
            <person name="Kemen E."/>
            <person name="Schultz-Larsen T."/>
            <person name="MacLean D."/>
            <person name="Van Oosterhout C."/>
            <person name="Jones J.D.G."/>
        </authorList>
    </citation>
    <scope>NUCLEOTIDE SEQUENCE [LARGE SCALE GENOMIC DNA]</scope>
    <source>
        <strain evidence="9 10">Ac Nc2</strain>
    </source>
</reference>
<evidence type="ECO:0000259" key="8">
    <source>
        <dbReference type="Pfam" id="PF24566"/>
    </source>
</evidence>
<dbReference type="Pfam" id="PF10189">
    <property type="entry name" value="Ints3_N"/>
    <property type="match status" value="1"/>
</dbReference>
<evidence type="ECO:0000256" key="1">
    <source>
        <dbReference type="ARBA" id="ARBA00004123"/>
    </source>
</evidence>
<comment type="caution">
    <text evidence="9">The sequence shown here is derived from an EMBL/GenBank/DDBJ whole genome shotgun (WGS) entry which is preliminary data.</text>
</comment>
<evidence type="ECO:0000256" key="6">
    <source>
        <dbReference type="SAM" id="MobiDB-lite"/>
    </source>
</evidence>
<dbReference type="Pfam" id="PF24566">
    <property type="entry name" value="HEAT_Ints3_C"/>
    <property type="match status" value="1"/>
</dbReference>
<dbReference type="InterPro" id="IPR045334">
    <property type="entry name" value="INTS3"/>
</dbReference>
<dbReference type="STRING" id="65357.A0A024GLV2"/>